<evidence type="ECO:0000256" key="6">
    <source>
        <dbReference type="ARBA" id="ARBA00022989"/>
    </source>
</evidence>
<dbReference type="InterPro" id="IPR050297">
    <property type="entry name" value="LipidA_mod_glycosyltrf_83"/>
</dbReference>
<reference evidence="10 11" key="1">
    <citation type="submission" date="2024-09" db="EMBL/GenBank/DDBJ databases">
        <title>Laminarin stimulates single cell rates of sulfate reduction while oxygen inhibits transcriptomic activity in coastal marine sediment.</title>
        <authorList>
            <person name="Lindsay M."/>
            <person name="Orcutt B."/>
            <person name="Emerson D."/>
            <person name="Stepanauskas R."/>
            <person name="D'Angelo T."/>
        </authorList>
    </citation>
    <scope>NUCLEOTIDE SEQUENCE [LARGE SCALE GENOMIC DNA]</scope>
    <source>
        <strain evidence="10">SAG AM-311-K15</strain>
    </source>
</reference>
<name>A0ABV6YY00_UNCC1</name>
<sequence length="495" mass="56506">MKSHLPALVFLVLLSVIRLTTMASYGLSDDEAYYWEWSRNLAPAYYDQGPGVAYAIALGTALFGHSELGVRFPALFIGIIMSVLGYVLTFQIFQSRLAAFFALLFLTLAPLNFIGSLLMVHDTVMYLFWALFIFTFVSYLRSNSNGTLYWCSIWLGLGLLSKHTTILLVPTIFVFLALRRDQLKIFRNKHLYLSGLLTFLVVSPLLYWNLNFDWAGVDAIINLPSASSRSRAFYQTLGEYVGGQIGIVNPVIFFFLAAVVIREIRRKSGDPARVFLATTTVFMLLFFALLSLKKTIQPNWTVCCYFGGLVLLGGAADVLWRKGKRVLITICLGTSVLLNSLIVFPAAFVVVTRVLNIDYNRKALLTNRLVTGSEIGHELDQVRKKHPTARIFANRYQAAALMAFYLHDQPRTYCFNIDSRPNQFDYWESPDKYRNEDFIYVQFTHRDISPEIIGLFSSYKTYPPREVRRFNKKIRSYQFAYMEGFKGLPQSTSKH</sequence>
<dbReference type="PANTHER" id="PTHR33908">
    <property type="entry name" value="MANNOSYLTRANSFERASE YKCB-RELATED"/>
    <property type="match status" value="1"/>
</dbReference>
<evidence type="ECO:0000256" key="5">
    <source>
        <dbReference type="ARBA" id="ARBA00022692"/>
    </source>
</evidence>
<evidence type="ECO:0000256" key="3">
    <source>
        <dbReference type="ARBA" id="ARBA00022676"/>
    </source>
</evidence>
<feature type="transmembrane region" description="Helical" evidence="8">
    <location>
        <begin position="327"/>
        <end position="351"/>
    </location>
</feature>
<evidence type="ECO:0000256" key="4">
    <source>
        <dbReference type="ARBA" id="ARBA00022679"/>
    </source>
</evidence>
<dbReference type="EMBL" id="JBHPBY010000151">
    <property type="protein sequence ID" value="MFC1851077.1"/>
    <property type="molecule type" value="Genomic_DNA"/>
</dbReference>
<feature type="transmembrane region" description="Helical" evidence="8">
    <location>
        <begin position="124"/>
        <end position="141"/>
    </location>
</feature>
<keyword evidence="11" id="KW-1185">Reference proteome</keyword>
<evidence type="ECO:0000256" key="2">
    <source>
        <dbReference type="ARBA" id="ARBA00022475"/>
    </source>
</evidence>
<feature type="transmembrane region" description="Helical" evidence="8">
    <location>
        <begin position="75"/>
        <end position="93"/>
    </location>
</feature>
<keyword evidence="7 8" id="KW-0472">Membrane</keyword>
<keyword evidence="3 10" id="KW-0328">Glycosyltransferase</keyword>
<feature type="transmembrane region" description="Helical" evidence="8">
    <location>
        <begin position="190"/>
        <end position="208"/>
    </location>
</feature>
<comment type="caution">
    <text evidence="10">The sequence shown here is derived from an EMBL/GenBank/DDBJ whole genome shotgun (WGS) entry which is preliminary data.</text>
</comment>
<evidence type="ECO:0000256" key="7">
    <source>
        <dbReference type="ARBA" id="ARBA00023136"/>
    </source>
</evidence>
<dbReference type="Pfam" id="PF13231">
    <property type="entry name" value="PMT_2"/>
    <property type="match status" value="1"/>
</dbReference>
<organism evidence="10 11">
    <name type="scientific">candidate division CSSED10-310 bacterium</name>
    <dbReference type="NCBI Taxonomy" id="2855610"/>
    <lineage>
        <taxon>Bacteria</taxon>
        <taxon>Bacteria division CSSED10-310</taxon>
    </lineage>
</organism>
<gene>
    <name evidence="10" type="ORF">ACFL27_12860</name>
</gene>
<protein>
    <submittedName>
        <fullName evidence="10">ArnT family glycosyltransferase</fullName>
        <ecNumber evidence="10">2.4.-.-</ecNumber>
    </submittedName>
</protein>
<feature type="transmembrane region" description="Helical" evidence="8">
    <location>
        <begin position="298"/>
        <end position="320"/>
    </location>
</feature>
<evidence type="ECO:0000259" key="9">
    <source>
        <dbReference type="Pfam" id="PF13231"/>
    </source>
</evidence>
<keyword evidence="5 8" id="KW-0812">Transmembrane</keyword>
<comment type="subcellular location">
    <subcellularLocation>
        <location evidence="1">Cell membrane</location>
        <topology evidence="1">Multi-pass membrane protein</topology>
    </subcellularLocation>
</comment>
<keyword evidence="2" id="KW-1003">Cell membrane</keyword>
<dbReference type="InterPro" id="IPR038731">
    <property type="entry name" value="RgtA/B/C-like"/>
</dbReference>
<proteinExistence type="predicted"/>
<dbReference type="EC" id="2.4.-.-" evidence="10"/>
<feature type="transmembrane region" description="Helical" evidence="8">
    <location>
        <begin position="240"/>
        <end position="261"/>
    </location>
</feature>
<evidence type="ECO:0000313" key="11">
    <source>
        <dbReference type="Proteomes" id="UP001594351"/>
    </source>
</evidence>
<keyword evidence="4 10" id="KW-0808">Transferase</keyword>
<feature type="transmembrane region" description="Helical" evidence="8">
    <location>
        <begin position="153"/>
        <end position="178"/>
    </location>
</feature>
<feature type="transmembrane region" description="Helical" evidence="8">
    <location>
        <begin position="273"/>
        <end position="292"/>
    </location>
</feature>
<feature type="domain" description="Glycosyltransferase RgtA/B/C/D-like" evidence="9">
    <location>
        <begin position="47"/>
        <end position="208"/>
    </location>
</feature>
<feature type="transmembrane region" description="Helical" evidence="8">
    <location>
        <begin position="99"/>
        <end position="117"/>
    </location>
</feature>
<accession>A0ABV6YY00</accession>
<dbReference type="PANTHER" id="PTHR33908:SF11">
    <property type="entry name" value="MEMBRANE PROTEIN"/>
    <property type="match status" value="1"/>
</dbReference>
<keyword evidence="6 8" id="KW-1133">Transmembrane helix</keyword>
<evidence type="ECO:0000256" key="8">
    <source>
        <dbReference type="SAM" id="Phobius"/>
    </source>
</evidence>
<evidence type="ECO:0000313" key="10">
    <source>
        <dbReference type="EMBL" id="MFC1851077.1"/>
    </source>
</evidence>
<dbReference type="Proteomes" id="UP001594351">
    <property type="component" value="Unassembled WGS sequence"/>
</dbReference>
<dbReference type="GO" id="GO:0016757">
    <property type="term" value="F:glycosyltransferase activity"/>
    <property type="evidence" value="ECO:0007669"/>
    <property type="project" value="UniProtKB-KW"/>
</dbReference>
<evidence type="ECO:0000256" key="1">
    <source>
        <dbReference type="ARBA" id="ARBA00004651"/>
    </source>
</evidence>